<dbReference type="Proteomes" id="UP000054217">
    <property type="component" value="Unassembled WGS sequence"/>
</dbReference>
<organism evidence="1 2">
    <name type="scientific">Pisolithus tinctorius Marx 270</name>
    <dbReference type="NCBI Taxonomy" id="870435"/>
    <lineage>
        <taxon>Eukaryota</taxon>
        <taxon>Fungi</taxon>
        <taxon>Dikarya</taxon>
        <taxon>Basidiomycota</taxon>
        <taxon>Agaricomycotina</taxon>
        <taxon>Agaricomycetes</taxon>
        <taxon>Agaricomycetidae</taxon>
        <taxon>Boletales</taxon>
        <taxon>Sclerodermatineae</taxon>
        <taxon>Pisolithaceae</taxon>
        <taxon>Pisolithus</taxon>
    </lineage>
</organism>
<evidence type="ECO:0000313" key="1">
    <source>
        <dbReference type="EMBL" id="KIO14636.1"/>
    </source>
</evidence>
<evidence type="ECO:0000313" key="2">
    <source>
        <dbReference type="Proteomes" id="UP000054217"/>
    </source>
</evidence>
<accession>A0A0C3PYD4</accession>
<dbReference type="EMBL" id="KN831944">
    <property type="protein sequence ID" value="KIO14636.1"/>
    <property type="molecule type" value="Genomic_DNA"/>
</dbReference>
<sequence length="101" mass="11703">MHAVFFVFTEEMRDKNNYLATTSVLMVRRIAILSATVLCMRLTDFVGVSVIPKVTLRKEFHRSDGIVQVSDLPRIYAPFSPPGNPRHYFFTCNMHLESFYI</sequence>
<gene>
    <name evidence="1" type="ORF">M404DRAFT_180040</name>
</gene>
<dbReference type="AlphaFoldDB" id="A0A0C3PYD4"/>
<dbReference type="HOGENOM" id="CLU_2292811_0_0_1"/>
<reference evidence="2" key="2">
    <citation type="submission" date="2015-01" db="EMBL/GenBank/DDBJ databases">
        <title>Evolutionary Origins and Diversification of the Mycorrhizal Mutualists.</title>
        <authorList>
            <consortium name="DOE Joint Genome Institute"/>
            <consortium name="Mycorrhizal Genomics Consortium"/>
            <person name="Kohler A."/>
            <person name="Kuo A."/>
            <person name="Nagy L.G."/>
            <person name="Floudas D."/>
            <person name="Copeland A."/>
            <person name="Barry K.W."/>
            <person name="Cichocki N."/>
            <person name="Veneault-Fourrey C."/>
            <person name="LaButti K."/>
            <person name="Lindquist E.A."/>
            <person name="Lipzen A."/>
            <person name="Lundell T."/>
            <person name="Morin E."/>
            <person name="Murat C."/>
            <person name="Riley R."/>
            <person name="Ohm R."/>
            <person name="Sun H."/>
            <person name="Tunlid A."/>
            <person name="Henrissat B."/>
            <person name="Grigoriev I.V."/>
            <person name="Hibbett D.S."/>
            <person name="Martin F."/>
        </authorList>
    </citation>
    <scope>NUCLEOTIDE SEQUENCE [LARGE SCALE GENOMIC DNA]</scope>
    <source>
        <strain evidence="2">Marx 270</strain>
    </source>
</reference>
<proteinExistence type="predicted"/>
<name>A0A0C3PYD4_PISTI</name>
<protein>
    <submittedName>
        <fullName evidence="1">Uncharacterized protein</fullName>
    </submittedName>
</protein>
<keyword evidence="2" id="KW-1185">Reference proteome</keyword>
<reference evidence="1 2" key="1">
    <citation type="submission" date="2014-04" db="EMBL/GenBank/DDBJ databases">
        <authorList>
            <consortium name="DOE Joint Genome Institute"/>
            <person name="Kuo A."/>
            <person name="Kohler A."/>
            <person name="Costa M.D."/>
            <person name="Nagy L.G."/>
            <person name="Floudas D."/>
            <person name="Copeland A."/>
            <person name="Barry K.W."/>
            <person name="Cichocki N."/>
            <person name="Veneault-Fourrey C."/>
            <person name="LaButti K."/>
            <person name="Lindquist E.A."/>
            <person name="Lipzen A."/>
            <person name="Lundell T."/>
            <person name="Morin E."/>
            <person name="Murat C."/>
            <person name="Sun H."/>
            <person name="Tunlid A."/>
            <person name="Henrissat B."/>
            <person name="Grigoriev I.V."/>
            <person name="Hibbett D.S."/>
            <person name="Martin F."/>
            <person name="Nordberg H.P."/>
            <person name="Cantor M.N."/>
            <person name="Hua S.X."/>
        </authorList>
    </citation>
    <scope>NUCLEOTIDE SEQUENCE [LARGE SCALE GENOMIC DNA]</scope>
    <source>
        <strain evidence="1 2">Marx 270</strain>
    </source>
</reference>
<dbReference type="InParanoid" id="A0A0C3PYD4"/>